<accession>A0A4R2B4M6</accession>
<dbReference type="Pfam" id="PF26344">
    <property type="entry name" value="YuzC"/>
    <property type="match status" value="1"/>
</dbReference>
<dbReference type="EMBL" id="SLVV01000012">
    <property type="protein sequence ID" value="TCN21396.1"/>
    <property type="molecule type" value="Genomic_DNA"/>
</dbReference>
<dbReference type="AlphaFoldDB" id="A0A4R2B4M6"/>
<evidence type="ECO:0000313" key="1">
    <source>
        <dbReference type="EMBL" id="TCN21396.1"/>
    </source>
</evidence>
<organism evidence="1 2">
    <name type="scientific">Mesobacillus foraminis</name>
    <dbReference type="NCBI Taxonomy" id="279826"/>
    <lineage>
        <taxon>Bacteria</taxon>
        <taxon>Bacillati</taxon>
        <taxon>Bacillota</taxon>
        <taxon>Bacilli</taxon>
        <taxon>Bacillales</taxon>
        <taxon>Bacillaceae</taxon>
        <taxon>Mesobacillus</taxon>
    </lineage>
</organism>
<sequence>MFHDPYFYPSPPLYLNRRPQFPVVDPTTFTHSVTAFQKISTEAGIVLKKFGEPGFAVKLMSAAQAGNKQEVDRLMKSIGVSTPITTTYTPTGILLTIHGNAQGAQCCTLTMFLKWGR</sequence>
<name>A0A4R2B4M6_9BACI</name>
<reference evidence="1 2" key="1">
    <citation type="journal article" date="2015" name="Stand. Genomic Sci.">
        <title>Genomic Encyclopedia of Bacterial and Archaeal Type Strains, Phase III: the genomes of soil and plant-associated and newly described type strains.</title>
        <authorList>
            <person name="Whitman W.B."/>
            <person name="Woyke T."/>
            <person name="Klenk H.P."/>
            <person name="Zhou Y."/>
            <person name="Lilburn T.G."/>
            <person name="Beck B.J."/>
            <person name="De Vos P."/>
            <person name="Vandamme P."/>
            <person name="Eisen J.A."/>
            <person name="Garrity G."/>
            <person name="Hugenholtz P."/>
            <person name="Kyrpides N.C."/>
        </authorList>
    </citation>
    <scope>NUCLEOTIDE SEQUENCE [LARGE SCALE GENOMIC DNA]</scope>
    <source>
        <strain evidence="1 2">CV53</strain>
    </source>
</reference>
<comment type="caution">
    <text evidence="1">The sequence shown here is derived from an EMBL/GenBank/DDBJ whole genome shotgun (WGS) entry which is preliminary data.</text>
</comment>
<keyword evidence="2" id="KW-1185">Reference proteome</keyword>
<proteinExistence type="predicted"/>
<dbReference type="RefSeq" id="WP_132010479.1">
    <property type="nucleotide sequence ID" value="NZ_JABUHM010000014.1"/>
</dbReference>
<protein>
    <submittedName>
        <fullName evidence="1">Uncharacterized protein</fullName>
    </submittedName>
</protein>
<evidence type="ECO:0000313" key="2">
    <source>
        <dbReference type="Proteomes" id="UP000295689"/>
    </source>
</evidence>
<dbReference type="InterPro" id="IPR058870">
    <property type="entry name" value="YuzC"/>
</dbReference>
<gene>
    <name evidence="1" type="ORF">EV146_11277</name>
</gene>
<dbReference type="Proteomes" id="UP000295689">
    <property type="component" value="Unassembled WGS sequence"/>
</dbReference>